<proteinExistence type="predicted"/>
<accession>A0A0H3A550</accession>
<organism evidence="1 2">
    <name type="scientific">Nitratidesulfovibrio vulgaris (strain DP4)</name>
    <name type="common">Desulfovibrio vulgaris</name>
    <dbReference type="NCBI Taxonomy" id="391774"/>
    <lineage>
        <taxon>Bacteria</taxon>
        <taxon>Pseudomonadati</taxon>
        <taxon>Thermodesulfobacteriota</taxon>
        <taxon>Desulfovibrionia</taxon>
        <taxon>Desulfovibrionales</taxon>
        <taxon>Desulfovibrionaceae</taxon>
        <taxon>Nitratidesulfovibrio</taxon>
    </lineage>
</organism>
<dbReference type="HOGENOM" id="CLU_2355224_0_0_7"/>
<gene>
    <name evidence="1" type="ordered locus">Dvul_0405</name>
</gene>
<name>A0A0H3A550_NITV4</name>
<sequence>MKRIREALERSFAGAAFAEAGAHDEALAMAGITPLVGCATSVEDMFAAVAFAEAGCREEALEVLGCVRPVRRVIHSDFLSSVGLGEVPVWYGLAPAMTN</sequence>
<protein>
    <submittedName>
        <fullName evidence="1">Uncharacterized protein</fullName>
    </submittedName>
</protein>
<reference evidence="2" key="1">
    <citation type="journal article" date="2009" name="Environ. Microbiol.">
        <title>Contribution of mobile genetic elements to Desulfovibrio vulgaris genome plasticity.</title>
        <authorList>
            <person name="Walker C.B."/>
            <person name="Stolyar S."/>
            <person name="Chivian D."/>
            <person name="Pinel N."/>
            <person name="Gabster J.A."/>
            <person name="Dehal P.S."/>
            <person name="He Z."/>
            <person name="Yang Z.K."/>
            <person name="Yen H.C."/>
            <person name="Zhou J."/>
            <person name="Wall J.D."/>
            <person name="Hazen T.C."/>
            <person name="Arkin A.P."/>
            <person name="Stahl D.A."/>
        </authorList>
    </citation>
    <scope>NUCLEOTIDE SEQUENCE [LARGE SCALE GENOMIC DNA]</scope>
    <source>
        <strain evidence="2">DP4</strain>
    </source>
</reference>
<evidence type="ECO:0000313" key="2">
    <source>
        <dbReference type="Proteomes" id="UP000009173"/>
    </source>
</evidence>
<dbReference type="KEGG" id="dvl:Dvul_0405"/>
<dbReference type="Proteomes" id="UP000009173">
    <property type="component" value="Chromosome"/>
</dbReference>
<dbReference type="RefSeq" id="WP_010940224.1">
    <property type="nucleotide sequence ID" value="NC_008751.1"/>
</dbReference>
<dbReference type="EMBL" id="CP000527">
    <property type="protein sequence ID" value="ABM27428.1"/>
    <property type="molecule type" value="Genomic_DNA"/>
</dbReference>
<dbReference type="AlphaFoldDB" id="A0A0H3A550"/>
<evidence type="ECO:0000313" key="1">
    <source>
        <dbReference type="EMBL" id="ABM27428.1"/>
    </source>
</evidence>